<keyword evidence="3" id="KW-1185">Reference proteome</keyword>
<organism evidence="2 3">
    <name type="scientific">Rubus argutus</name>
    <name type="common">Southern blackberry</name>
    <dbReference type="NCBI Taxonomy" id="59490"/>
    <lineage>
        <taxon>Eukaryota</taxon>
        <taxon>Viridiplantae</taxon>
        <taxon>Streptophyta</taxon>
        <taxon>Embryophyta</taxon>
        <taxon>Tracheophyta</taxon>
        <taxon>Spermatophyta</taxon>
        <taxon>Magnoliopsida</taxon>
        <taxon>eudicotyledons</taxon>
        <taxon>Gunneridae</taxon>
        <taxon>Pentapetalae</taxon>
        <taxon>rosids</taxon>
        <taxon>fabids</taxon>
        <taxon>Rosales</taxon>
        <taxon>Rosaceae</taxon>
        <taxon>Rosoideae</taxon>
        <taxon>Rosoideae incertae sedis</taxon>
        <taxon>Rubus</taxon>
    </lineage>
</organism>
<sequence>MSNTFFFPRFLVVVESLLLVCSATFSFGATQLPEDEVQALVDIAKTLGKTNWNFSADPCGHDYGWANLNPVKGFEDAVTCNCTIVPNSTICHVTSMYVSITL</sequence>
<dbReference type="Proteomes" id="UP001457282">
    <property type="component" value="Unassembled WGS sequence"/>
</dbReference>
<evidence type="ECO:0000256" key="1">
    <source>
        <dbReference type="SAM" id="SignalP"/>
    </source>
</evidence>
<feature type="signal peptide" evidence="1">
    <location>
        <begin position="1"/>
        <end position="23"/>
    </location>
</feature>
<evidence type="ECO:0000313" key="3">
    <source>
        <dbReference type="Proteomes" id="UP001457282"/>
    </source>
</evidence>
<dbReference type="EMBL" id="JBEDUW010000037">
    <property type="protein sequence ID" value="KAK9907156.1"/>
    <property type="molecule type" value="Genomic_DNA"/>
</dbReference>
<evidence type="ECO:0008006" key="4">
    <source>
        <dbReference type="Google" id="ProtNLM"/>
    </source>
</evidence>
<dbReference type="AlphaFoldDB" id="A0AAW1VRS5"/>
<reference evidence="2 3" key="1">
    <citation type="journal article" date="2023" name="G3 (Bethesda)">
        <title>A chromosome-length genome assembly and annotation of blackberry (Rubus argutus, cv. 'Hillquist').</title>
        <authorList>
            <person name="Bruna T."/>
            <person name="Aryal R."/>
            <person name="Dudchenko O."/>
            <person name="Sargent D.J."/>
            <person name="Mead D."/>
            <person name="Buti M."/>
            <person name="Cavallini A."/>
            <person name="Hytonen T."/>
            <person name="Andres J."/>
            <person name="Pham M."/>
            <person name="Weisz D."/>
            <person name="Mascagni F."/>
            <person name="Usai G."/>
            <person name="Natali L."/>
            <person name="Bassil N."/>
            <person name="Fernandez G.E."/>
            <person name="Lomsadze A."/>
            <person name="Armour M."/>
            <person name="Olukolu B."/>
            <person name="Poorten T."/>
            <person name="Britton C."/>
            <person name="Davik J."/>
            <person name="Ashrafi H."/>
            <person name="Aiden E.L."/>
            <person name="Borodovsky M."/>
            <person name="Worthington M."/>
        </authorList>
    </citation>
    <scope>NUCLEOTIDE SEQUENCE [LARGE SCALE GENOMIC DNA]</scope>
    <source>
        <strain evidence="2">PI 553951</strain>
    </source>
</reference>
<name>A0AAW1VRS5_RUBAR</name>
<proteinExistence type="predicted"/>
<feature type="chain" id="PRO_5043576097" description="LRR receptor-like serine/threonine-protein kinase" evidence="1">
    <location>
        <begin position="24"/>
        <end position="102"/>
    </location>
</feature>
<keyword evidence="1" id="KW-0732">Signal</keyword>
<accession>A0AAW1VRS5</accession>
<comment type="caution">
    <text evidence="2">The sequence shown here is derived from an EMBL/GenBank/DDBJ whole genome shotgun (WGS) entry which is preliminary data.</text>
</comment>
<protein>
    <recommendedName>
        <fullName evidence="4">LRR receptor-like serine/threonine-protein kinase</fullName>
    </recommendedName>
</protein>
<evidence type="ECO:0000313" key="2">
    <source>
        <dbReference type="EMBL" id="KAK9907156.1"/>
    </source>
</evidence>
<gene>
    <name evidence="2" type="ORF">M0R45_002401</name>
</gene>